<keyword evidence="1" id="KW-0472">Membrane</keyword>
<proteinExistence type="predicted"/>
<evidence type="ECO:0000313" key="3">
    <source>
        <dbReference type="Proteomes" id="UP001154282"/>
    </source>
</evidence>
<feature type="transmembrane region" description="Helical" evidence="1">
    <location>
        <begin position="22"/>
        <end position="43"/>
    </location>
</feature>
<dbReference type="AlphaFoldDB" id="A0AAV0Q7H5"/>
<keyword evidence="3" id="KW-1185">Reference proteome</keyword>
<name>A0AAV0Q7H5_9ROSI</name>
<evidence type="ECO:0000256" key="1">
    <source>
        <dbReference type="SAM" id="Phobius"/>
    </source>
</evidence>
<gene>
    <name evidence="2" type="ORF">LITE_LOCUS41970</name>
</gene>
<keyword evidence="1" id="KW-1133">Transmembrane helix</keyword>
<dbReference type="Proteomes" id="UP001154282">
    <property type="component" value="Unassembled WGS sequence"/>
</dbReference>
<dbReference type="EMBL" id="CAMGYJ010000009">
    <property type="protein sequence ID" value="CAI0541125.1"/>
    <property type="molecule type" value="Genomic_DNA"/>
</dbReference>
<organism evidence="2 3">
    <name type="scientific">Linum tenue</name>
    <dbReference type="NCBI Taxonomy" id="586396"/>
    <lineage>
        <taxon>Eukaryota</taxon>
        <taxon>Viridiplantae</taxon>
        <taxon>Streptophyta</taxon>
        <taxon>Embryophyta</taxon>
        <taxon>Tracheophyta</taxon>
        <taxon>Spermatophyta</taxon>
        <taxon>Magnoliopsida</taxon>
        <taxon>eudicotyledons</taxon>
        <taxon>Gunneridae</taxon>
        <taxon>Pentapetalae</taxon>
        <taxon>rosids</taxon>
        <taxon>fabids</taxon>
        <taxon>Malpighiales</taxon>
        <taxon>Linaceae</taxon>
        <taxon>Linum</taxon>
    </lineage>
</organism>
<protein>
    <recommendedName>
        <fullName evidence="4">Secreted protein</fullName>
    </recommendedName>
</protein>
<keyword evidence="1" id="KW-0812">Transmembrane</keyword>
<evidence type="ECO:0000313" key="2">
    <source>
        <dbReference type="EMBL" id="CAI0541125.1"/>
    </source>
</evidence>
<evidence type="ECO:0008006" key="4">
    <source>
        <dbReference type="Google" id="ProtNLM"/>
    </source>
</evidence>
<comment type="caution">
    <text evidence="2">The sequence shown here is derived from an EMBL/GenBank/DDBJ whole genome shotgun (WGS) entry which is preliminary data.</text>
</comment>
<reference evidence="2" key="1">
    <citation type="submission" date="2022-08" db="EMBL/GenBank/DDBJ databases">
        <authorList>
            <person name="Gutierrez-Valencia J."/>
        </authorList>
    </citation>
    <scope>NUCLEOTIDE SEQUENCE</scope>
</reference>
<sequence length="79" mass="8375">MAGTEGGQAAADFPSFTESICLFFYFFFFFLAAKLFFTATRLATGGGDTARLVGGKKINGVRVQPRSGFSGNAGRSFVS</sequence>
<accession>A0AAV0Q7H5</accession>